<dbReference type="RefSeq" id="WP_332902008.1">
    <property type="nucleotide sequence ID" value="NZ_JBAGLP010000117.1"/>
</dbReference>
<reference evidence="2" key="2">
    <citation type="submission" date="2024-02" db="EMBL/GenBank/DDBJ databases">
        <authorList>
            <person name="Prathaban M."/>
            <person name="Mythili R."/>
            <person name="Sharmila Devi N."/>
            <person name="Sobanaa M."/>
            <person name="Prathiviraj R."/>
            <person name="Selvin J."/>
        </authorList>
    </citation>
    <scope>NUCLEOTIDE SEQUENCE</scope>
    <source>
        <strain evidence="2">MP1014</strain>
    </source>
</reference>
<gene>
    <name evidence="2" type="ORF">V5O49_09480</name>
</gene>
<organism evidence="2 3">
    <name type="scientific">Isoptericola haloaureus</name>
    <dbReference type="NCBI Taxonomy" id="1542902"/>
    <lineage>
        <taxon>Bacteria</taxon>
        <taxon>Bacillati</taxon>
        <taxon>Actinomycetota</taxon>
        <taxon>Actinomycetes</taxon>
        <taxon>Micrococcales</taxon>
        <taxon>Promicromonosporaceae</taxon>
        <taxon>Isoptericola</taxon>
    </lineage>
</organism>
<dbReference type="PANTHER" id="PTHR43603">
    <property type="entry name" value="COBW DOMAIN-CONTAINING PROTEIN DDB_G0274527"/>
    <property type="match status" value="1"/>
</dbReference>
<dbReference type="Proteomes" id="UP001310387">
    <property type="component" value="Unassembled WGS sequence"/>
</dbReference>
<dbReference type="Pfam" id="PF07683">
    <property type="entry name" value="CobW_C"/>
    <property type="match status" value="1"/>
</dbReference>
<evidence type="ECO:0000313" key="3">
    <source>
        <dbReference type="Proteomes" id="UP001310387"/>
    </source>
</evidence>
<dbReference type="SUPFAM" id="SSF90002">
    <property type="entry name" value="Hypothetical protein YjiA, C-terminal domain"/>
    <property type="match status" value="1"/>
</dbReference>
<dbReference type="PANTHER" id="PTHR43603:SF1">
    <property type="entry name" value="ZINC-REGULATED GTPASE METALLOPROTEIN ACTIVATOR 1"/>
    <property type="match status" value="1"/>
</dbReference>
<evidence type="ECO:0000259" key="1">
    <source>
        <dbReference type="SMART" id="SM00833"/>
    </source>
</evidence>
<name>A0ABU7Z7V0_9MICO</name>
<feature type="domain" description="CobW C-terminal" evidence="1">
    <location>
        <begin position="250"/>
        <end position="350"/>
    </location>
</feature>
<accession>A0ABU7Z7V0</accession>
<dbReference type="InterPro" id="IPR011629">
    <property type="entry name" value="CobW-like_C"/>
</dbReference>
<dbReference type="SMART" id="SM00833">
    <property type="entry name" value="CobW_C"/>
    <property type="match status" value="1"/>
</dbReference>
<dbReference type="Gene3D" id="3.40.50.300">
    <property type="entry name" value="P-loop containing nucleotide triphosphate hydrolases"/>
    <property type="match status" value="1"/>
</dbReference>
<sequence>MPDLHTSLSVLVGVDPVLRDSALTGLAFDAPSTVTVKHDLLIAESALRRVVVDVTGVVEDETLPLEHACVSCCVREDAVPTIARLAATGRWTDVVLALPVTAEPLPITRGLAAMCEPGGELENLRLASSGVVVDLASVEDDLLGDDWCAERGLALTDDDERGVGEALATQLEQADVVVTSGTDATGSGLVDRLRGADSRRVDGLHALVVDQLAAFRHRSETAERRAHPLGARGALAPGRGPAGGTDVDRSWSLELTSSRPFHPERLLDQVEELGTGRLRSRGAFSVANRPDSLCLWDGAGGQLCIADLGTWDEVAAGAAPHTRIVVVGAGTVDEGEALRARLTAAFQAALAASDEIADGGLAWLGSEDALAPWLGQRAA</sequence>
<dbReference type="InterPro" id="IPR051927">
    <property type="entry name" value="Zn_Chap_cDPG_Synth"/>
</dbReference>
<dbReference type="EMBL" id="JBAGLP010000117">
    <property type="protein sequence ID" value="MEG3615350.1"/>
    <property type="molecule type" value="Genomic_DNA"/>
</dbReference>
<reference evidence="2" key="1">
    <citation type="journal article" date="2024" name="Antonie Van Leeuwenhoek">
        <title>Isoptericola haloaureus sp. nov., a dimorphic actinobacterium isolated from mangrove sediments of southeast India, implicating biosaline agricultural significance through nitrogen fixation and salt tolerance genes.</title>
        <authorList>
            <person name="Prathaban M."/>
            <person name="Prathiviraj R."/>
            <person name="Ravichandran M."/>
            <person name="Natarajan S.D."/>
            <person name="Sobanaa M."/>
            <person name="Hari Krishna Kumar S."/>
            <person name="Chandrasekar V."/>
            <person name="Selvin J."/>
        </authorList>
    </citation>
    <scope>NUCLEOTIDE SEQUENCE</scope>
    <source>
        <strain evidence="2">MP1014</strain>
    </source>
</reference>
<proteinExistence type="predicted"/>
<keyword evidence="3" id="KW-1185">Reference proteome</keyword>
<dbReference type="InterPro" id="IPR027417">
    <property type="entry name" value="P-loop_NTPase"/>
</dbReference>
<evidence type="ECO:0000313" key="2">
    <source>
        <dbReference type="EMBL" id="MEG3615350.1"/>
    </source>
</evidence>
<comment type="caution">
    <text evidence="2">The sequence shown here is derived from an EMBL/GenBank/DDBJ whole genome shotgun (WGS) entry which is preliminary data.</text>
</comment>
<protein>
    <submittedName>
        <fullName evidence="2">GTP-binding protein</fullName>
    </submittedName>
</protein>